<dbReference type="Proteomes" id="UP001153269">
    <property type="component" value="Unassembled WGS sequence"/>
</dbReference>
<comment type="caution">
    <text evidence="2">The sequence shown here is derived from an EMBL/GenBank/DDBJ whole genome shotgun (WGS) entry which is preliminary data.</text>
</comment>
<protein>
    <submittedName>
        <fullName evidence="2">Uncharacterized protein</fullName>
    </submittedName>
</protein>
<evidence type="ECO:0000256" key="1">
    <source>
        <dbReference type="SAM" id="MobiDB-lite"/>
    </source>
</evidence>
<sequence>MRRNRVCPRGPTARGHQLLSVITAVLSSLGCEHWFFTGNSNDTVVRNPLKKKTPTVPTKRSTWRQTRIQTYTREQEGRNNTSKLSEESEGAQREDRTQLSSMAAIVSPPRSSSTFQPQEQIQDSSGLAGPELCGRPTPWIPAPTCPATDEALFLGRCRLSMGQHTQDFVKRWDVKHEK</sequence>
<evidence type="ECO:0000313" key="2">
    <source>
        <dbReference type="EMBL" id="CAB1447243.1"/>
    </source>
</evidence>
<feature type="compositionally biased region" description="Polar residues" evidence="1">
    <location>
        <begin position="109"/>
        <end position="125"/>
    </location>
</feature>
<gene>
    <name evidence="2" type="ORF">PLEPLA_LOCUS34937</name>
</gene>
<accession>A0A9N7VDC7</accession>
<feature type="compositionally biased region" description="Polar residues" evidence="1">
    <location>
        <begin position="63"/>
        <end position="83"/>
    </location>
</feature>
<evidence type="ECO:0000313" key="3">
    <source>
        <dbReference type="Proteomes" id="UP001153269"/>
    </source>
</evidence>
<feature type="compositionally biased region" description="Basic and acidic residues" evidence="1">
    <location>
        <begin position="84"/>
        <end position="97"/>
    </location>
</feature>
<keyword evidence="3" id="KW-1185">Reference proteome</keyword>
<dbReference type="AlphaFoldDB" id="A0A9N7VDC7"/>
<feature type="region of interest" description="Disordered" evidence="1">
    <location>
        <begin position="47"/>
        <end position="131"/>
    </location>
</feature>
<dbReference type="PROSITE" id="PS51257">
    <property type="entry name" value="PROKAR_LIPOPROTEIN"/>
    <property type="match status" value="1"/>
</dbReference>
<organism evidence="2 3">
    <name type="scientific">Pleuronectes platessa</name>
    <name type="common">European plaice</name>
    <dbReference type="NCBI Taxonomy" id="8262"/>
    <lineage>
        <taxon>Eukaryota</taxon>
        <taxon>Metazoa</taxon>
        <taxon>Chordata</taxon>
        <taxon>Craniata</taxon>
        <taxon>Vertebrata</taxon>
        <taxon>Euteleostomi</taxon>
        <taxon>Actinopterygii</taxon>
        <taxon>Neopterygii</taxon>
        <taxon>Teleostei</taxon>
        <taxon>Neoteleostei</taxon>
        <taxon>Acanthomorphata</taxon>
        <taxon>Carangaria</taxon>
        <taxon>Pleuronectiformes</taxon>
        <taxon>Pleuronectoidei</taxon>
        <taxon>Pleuronectidae</taxon>
        <taxon>Pleuronectes</taxon>
    </lineage>
</organism>
<name>A0A9N7VDC7_PLEPL</name>
<dbReference type="EMBL" id="CADEAL010003940">
    <property type="protein sequence ID" value="CAB1447243.1"/>
    <property type="molecule type" value="Genomic_DNA"/>
</dbReference>
<proteinExistence type="predicted"/>
<reference evidence="2" key="1">
    <citation type="submission" date="2020-03" db="EMBL/GenBank/DDBJ databases">
        <authorList>
            <person name="Weist P."/>
        </authorList>
    </citation>
    <scope>NUCLEOTIDE SEQUENCE</scope>
</reference>